<protein>
    <submittedName>
        <fullName evidence="2">Helix-turn-helix domain-containing protein</fullName>
    </submittedName>
</protein>
<evidence type="ECO:0000313" key="2">
    <source>
        <dbReference type="EMBL" id="SEB21278.1"/>
    </source>
</evidence>
<dbReference type="RefSeq" id="WP_245729040.1">
    <property type="nucleotide sequence ID" value="NZ_FNQR01000035.1"/>
</dbReference>
<organism evidence="2 3">
    <name type="scientific">Thalassobacillus cyri</name>
    <dbReference type="NCBI Taxonomy" id="571932"/>
    <lineage>
        <taxon>Bacteria</taxon>
        <taxon>Bacillati</taxon>
        <taxon>Bacillota</taxon>
        <taxon>Bacilli</taxon>
        <taxon>Bacillales</taxon>
        <taxon>Bacillaceae</taxon>
        <taxon>Thalassobacillus</taxon>
    </lineage>
</organism>
<dbReference type="Gene3D" id="1.10.10.60">
    <property type="entry name" value="Homeodomain-like"/>
    <property type="match status" value="1"/>
</dbReference>
<evidence type="ECO:0000313" key="3">
    <source>
        <dbReference type="Proteomes" id="UP000198584"/>
    </source>
</evidence>
<dbReference type="InterPro" id="IPR009057">
    <property type="entry name" value="Homeodomain-like_sf"/>
</dbReference>
<dbReference type="EMBL" id="FNQR01000035">
    <property type="protein sequence ID" value="SEB21278.1"/>
    <property type="molecule type" value="Genomic_DNA"/>
</dbReference>
<sequence>MALKGQKKKTYPFELKMEALTLKKKGWTKRQIANKLGIHDKDLIKAWARKYRAQGAYGLVDRRGRGSKKNGEHTDQERYIRSLEMENDVLKKYFEILGKEKR</sequence>
<dbReference type="Proteomes" id="UP000198584">
    <property type="component" value="Unassembled WGS sequence"/>
</dbReference>
<dbReference type="SUPFAM" id="SSF46689">
    <property type="entry name" value="Homeodomain-like"/>
    <property type="match status" value="1"/>
</dbReference>
<evidence type="ECO:0000259" key="1">
    <source>
        <dbReference type="Pfam" id="PF13518"/>
    </source>
</evidence>
<dbReference type="InterPro" id="IPR055247">
    <property type="entry name" value="InsJ-like_HTH"/>
</dbReference>
<name>A0A1H4HJS4_9BACI</name>
<dbReference type="AlphaFoldDB" id="A0A1H4HJS4"/>
<accession>A0A1H4HJS4</accession>
<gene>
    <name evidence="2" type="ORF">SAMN05421743_1351</name>
</gene>
<reference evidence="2 3" key="1">
    <citation type="submission" date="2016-10" db="EMBL/GenBank/DDBJ databases">
        <authorList>
            <person name="de Groot N.N."/>
        </authorList>
    </citation>
    <scope>NUCLEOTIDE SEQUENCE [LARGE SCALE GENOMIC DNA]</scope>
    <source>
        <strain evidence="2 3">CCM7597</strain>
    </source>
</reference>
<dbReference type="Pfam" id="PF13518">
    <property type="entry name" value="HTH_28"/>
    <property type="match status" value="1"/>
</dbReference>
<keyword evidence="3" id="KW-1185">Reference proteome</keyword>
<proteinExistence type="predicted"/>
<feature type="domain" description="Insertion element IS150 protein InsJ-like helix-turn-helix" evidence="1">
    <location>
        <begin position="16"/>
        <end position="66"/>
    </location>
</feature>